<evidence type="ECO:0000259" key="3">
    <source>
        <dbReference type="PROSITE" id="PS50977"/>
    </source>
</evidence>
<reference evidence="4 5" key="1">
    <citation type="submission" date="2019-04" db="EMBL/GenBank/DDBJ databases">
        <title>Herbidospora sp. NEAU-GS14.nov., a novel actinomycete isolated from soil.</title>
        <authorList>
            <person name="Han L."/>
        </authorList>
    </citation>
    <scope>NUCLEOTIDE SEQUENCE [LARGE SCALE GENOMIC DNA]</scope>
    <source>
        <strain evidence="4 5">NEAU-GS14</strain>
    </source>
</reference>
<dbReference type="Pfam" id="PF17926">
    <property type="entry name" value="TetR_C_21"/>
    <property type="match status" value="1"/>
</dbReference>
<accession>A0A4U3MLL3</accession>
<dbReference type="Gene3D" id="1.10.357.10">
    <property type="entry name" value="Tetracycline Repressor, domain 2"/>
    <property type="match status" value="1"/>
</dbReference>
<proteinExistence type="predicted"/>
<keyword evidence="5" id="KW-1185">Reference proteome</keyword>
<evidence type="ECO:0000313" key="4">
    <source>
        <dbReference type="EMBL" id="TKK89870.1"/>
    </source>
</evidence>
<evidence type="ECO:0000256" key="1">
    <source>
        <dbReference type="ARBA" id="ARBA00023125"/>
    </source>
</evidence>
<dbReference type="Proteomes" id="UP000308705">
    <property type="component" value="Unassembled WGS sequence"/>
</dbReference>
<dbReference type="PANTHER" id="PTHR30328:SF54">
    <property type="entry name" value="HTH-TYPE TRANSCRIPTIONAL REPRESSOR SCO4008"/>
    <property type="match status" value="1"/>
</dbReference>
<dbReference type="Pfam" id="PF00440">
    <property type="entry name" value="TetR_N"/>
    <property type="match status" value="1"/>
</dbReference>
<dbReference type="InterPro" id="IPR036271">
    <property type="entry name" value="Tet_transcr_reg_TetR-rel_C_sf"/>
</dbReference>
<dbReference type="SUPFAM" id="SSF46689">
    <property type="entry name" value="Homeodomain-like"/>
    <property type="match status" value="1"/>
</dbReference>
<evidence type="ECO:0000313" key="5">
    <source>
        <dbReference type="Proteomes" id="UP000308705"/>
    </source>
</evidence>
<dbReference type="AlphaFoldDB" id="A0A4U3MLL3"/>
<evidence type="ECO:0000256" key="2">
    <source>
        <dbReference type="PROSITE-ProRule" id="PRU00335"/>
    </source>
</evidence>
<sequence>MPGKADATRQRLLDAALEEFAEYGIAGARVDRVAAVAGTNKAQIYHYFGSKDQLFDAVFNRIIERIVRETPIDPRDLPGYAAALARGYEAHPQVMRLATWQRLERADDPPAPLAVESMTHKAEAIAKAQAEGVLPADFPPGVLLSLVLHLASVWTAVSPESAALVDSTTPDERARYVEAAVRRLLSGGPGDTEGRA</sequence>
<dbReference type="OrthoDB" id="4726108at2"/>
<dbReference type="InterPro" id="IPR001647">
    <property type="entry name" value="HTH_TetR"/>
</dbReference>
<dbReference type="PRINTS" id="PR00455">
    <property type="entry name" value="HTHTETR"/>
</dbReference>
<dbReference type="InterPro" id="IPR041467">
    <property type="entry name" value="Sco4008_C"/>
</dbReference>
<dbReference type="SUPFAM" id="SSF48498">
    <property type="entry name" value="Tetracyclin repressor-like, C-terminal domain"/>
    <property type="match status" value="1"/>
</dbReference>
<dbReference type="EMBL" id="SZQA01000005">
    <property type="protein sequence ID" value="TKK89870.1"/>
    <property type="molecule type" value="Genomic_DNA"/>
</dbReference>
<feature type="domain" description="HTH tetR-type" evidence="3">
    <location>
        <begin position="6"/>
        <end position="66"/>
    </location>
</feature>
<dbReference type="PANTHER" id="PTHR30328">
    <property type="entry name" value="TRANSCRIPTIONAL REPRESSOR"/>
    <property type="match status" value="1"/>
</dbReference>
<organism evidence="4 5">
    <name type="scientific">Herbidospora galbida</name>
    <dbReference type="NCBI Taxonomy" id="2575442"/>
    <lineage>
        <taxon>Bacteria</taxon>
        <taxon>Bacillati</taxon>
        <taxon>Actinomycetota</taxon>
        <taxon>Actinomycetes</taxon>
        <taxon>Streptosporangiales</taxon>
        <taxon>Streptosporangiaceae</taxon>
        <taxon>Herbidospora</taxon>
    </lineage>
</organism>
<dbReference type="InterPro" id="IPR009057">
    <property type="entry name" value="Homeodomain-like_sf"/>
</dbReference>
<keyword evidence="1 2" id="KW-0238">DNA-binding</keyword>
<dbReference type="PROSITE" id="PS50977">
    <property type="entry name" value="HTH_TETR_2"/>
    <property type="match status" value="1"/>
</dbReference>
<dbReference type="InterPro" id="IPR050109">
    <property type="entry name" value="HTH-type_TetR-like_transc_reg"/>
</dbReference>
<protein>
    <submittedName>
        <fullName evidence="4">TetR/AcrR family transcriptional regulator</fullName>
    </submittedName>
</protein>
<dbReference type="GO" id="GO:0006355">
    <property type="term" value="P:regulation of DNA-templated transcription"/>
    <property type="evidence" value="ECO:0007669"/>
    <property type="project" value="UniProtKB-ARBA"/>
</dbReference>
<name>A0A4U3MLL3_9ACTN</name>
<dbReference type="GO" id="GO:0003677">
    <property type="term" value="F:DNA binding"/>
    <property type="evidence" value="ECO:0007669"/>
    <property type="project" value="UniProtKB-UniRule"/>
</dbReference>
<feature type="DNA-binding region" description="H-T-H motif" evidence="2">
    <location>
        <begin position="29"/>
        <end position="48"/>
    </location>
</feature>
<gene>
    <name evidence="4" type="ORF">FDA94_08305</name>
</gene>
<comment type="caution">
    <text evidence="4">The sequence shown here is derived from an EMBL/GenBank/DDBJ whole genome shotgun (WGS) entry which is preliminary data.</text>
</comment>
<dbReference type="RefSeq" id="WP_137246432.1">
    <property type="nucleotide sequence ID" value="NZ_SZQA01000005.1"/>
</dbReference>